<organism evidence="1 2">
    <name type="scientific">Rhizophagus irregularis</name>
    <dbReference type="NCBI Taxonomy" id="588596"/>
    <lineage>
        <taxon>Eukaryota</taxon>
        <taxon>Fungi</taxon>
        <taxon>Fungi incertae sedis</taxon>
        <taxon>Mucoromycota</taxon>
        <taxon>Glomeromycotina</taxon>
        <taxon>Glomeromycetes</taxon>
        <taxon>Glomerales</taxon>
        <taxon>Glomeraceae</taxon>
        <taxon>Rhizophagus</taxon>
    </lineage>
</organism>
<dbReference type="VEuPathDB" id="FungiDB:RhiirA1_537842"/>
<name>A0A2N0RJ31_9GLOM</name>
<proteinExistence type="predicted"/>
<accession>A0A2N0RJ31</accession>
<gene>
    <name evidence="1" type="ORF">RhiirA1_537842</name>
</gene>
<dbReference type="Proteomes" id="UP000232688">
    <property type="component" value="Unassembled WGS sequence"/>
</dbReference>
<dbReference type="EMBL" id="LLXH01000755">
    <property type="protein sequence ID" value="PKC63289.1"/>
    <property type="molecule type" value="Genomic_DNA"/>
</dbReference>
<dbReference type="VEuPathDB" id="FungiDB:FUN_009621"/>
<evidence type="ECO:0000313" key="2">
    <source>
        <dbReference type="Proteomes" id="UP000232688"/>
    </source>
</evidence>
<comment type="caution">
    <text evidence="1">The sequence shown here is derived from an EMBL/GenBank/DDBJ whole genome shotgun (WGS) entry which is preliminary data.</text>
</comment>
<evidence type="ECO:0000313" key="1">
    <source>
        <dbReference type="EMBL" id="PKC63289.1"/>
    </source>
</evidence>
<reference evidence="1 2" key="2">
    <citation type="submission" date="2017-10" db="EMBL/GenBank/DDBJ databases">
        <title>Genome analyses suggest a sexual origin of heterokaryosis in a supposedly ancient asexual fungus.</title>
        <authorList>
            <person name="Corradi N."/>
            <person name="Sedzielewska K."/>
            <person name="Noel J."/>
            <person name="Charron P."/>
            <person name="Farinelli L."/>
            <person name="Marton T."/>
            <person name="Kruger M."/>
            <person name="Pelin A."/>
            <person name="Brachmann A."/>
            <person name="Corradi N."/>
        </authorList>
    </citation>
    <scope>NUCLEOTIDE SEQUENCE [LARGE SCALE GENOMIC DNA]</scope>
    <source>
        <strain evidence="1 2">A1</strain>
    </source>
</reference>
<protein>
    <submittedName>
        <fullName evidence="1">Uncharacterized protein</fullName>
    </submittedName>
</protein>
<sequence length="149" mass="17335">MPRKRKPSINLSKNNGQRDSDWTIYDWSEWDELFCEIKTKDEIEKFRCGLLLQGEDSITEYYSEVKRCNDVVKLCKDHLKNVFINELENKNSVLIKFGYNHPLDITIHANPERRSTAQKNFAEVKGQRSAKLTGLISDLQASSSENYNC</sequence>
<dbReference type="AlphaFoldDB" id="A0A2N0RJ31"/>
<reference evidence="1 2" key="1">
    <citation type="submission" date="2017-10" db="EMBL/GenBank/DDBJ databases">
        <title>Extensive intraspecific genome diversity in a model arbuscular mycorrhizal fungus.</title>
        <authorList>
            <person name="Chen E.C.H."/>
            <person name="Morin E."/>
            <person name="Baudet D."/>
            <person name="Noel J."/>
            <person name="Ndikumana S."/>
            <person name="Charron P."/>
            <person name="St-Onge C."/>
            <person name="Giorgi J."/>
            <person name="Grigoriev I.V."/>
            <person name="Roux C."/>
            <person name="Martin F.M."/>
            <person name="Corradi N."/>
        </authorList>
    </citation>
    <scope>NUCLEOTIDE SEQUENCE [LARGE SCALE GENOMIC DNA]</scope>
    <source>
        <strain evidence="1 2">A1</strain>
    </source>
</reference>